<feature type="region of interest" description="Disordered" evidence="1">
    <location>
        <begin position="1"/>
        <end position="34"/>
    </location>
</feature>
<feature type="compositionally biased region" description="Polar residues" evidence="1">
    <location>
        <begin position="23"/>
        <end position="34"/>
    </location>
</feature>
<evidence type="ECO:0000313" key="4">
    <source>
        <dbReference type="Proteomes" id="UP001642405"/>
    </source>
</evidence>
<organism evidence="3 4">
    <name type="scientific">Sporothrix curviconia</name>
    <dbReference type="NCBI Taxonomy" id="1260050"/>
    <lineage>
        <taxon>Eukaryota</taxon>
        <taxon>Fungi</taxon>
        <taxon>Dikarya</taxon>
        <taxon>Ascomycota</taxon>
        <taxon>Pezizomycotina</taxon>
        <taxon>Sordariomycetes</taxon>
        <taxon>Sordariomycetidae</taxon>
        <taxon>Ophiostomatales</taxon>
        <taxon>Ophiostomataceae</taxon>
        <taxon>Sporothrix</taxon>
    </lineage>
</organism>
<dbReference type="InterPro" id="IPR007526">
    <property type="entry name" value="SWIRM"/>
</dbReference>
<accession>A0ABP0C315</accession>
<name>A0ABP0C315_9PEZI</name>
<evidence type="ECO:0000259" key="2">
    <source>
        <dbReference type="Pfam" id="PF04433"/>
    </source>
</evidence>
<feature type="region of interest" description="Disordered" evidence="1">
    <location>
        <begin position="177"/>
        <end position="306"/>
    </location>
</feature>
<dbReference type="Pfam" id="PF04433">
    <property type="entry name" value="SWIRM"/>
    <property type="match status" value="1"/>
</dbReference>
<feature type="compositionally biased region" description="Polar residues" evidence="1">
    <location>
        <begin position="264"/>
        <end position="274"/>
    </location>
</feature>
<feature type="domain" description="SWIRM" evidence="2">
    <location>
        <begin position="329"/>
        <end position="402"/>
    </location>
</feature>
<dbReference type="Gene3D" id="1.10.10.10">
    <property type="entry name" value="Winged helix-like DNA-binding domain superfamily/Winged helix DNA-binding domain"/>
    <property type="match status" value="1"/>
</dbReference>
<proteinExistence type="predicted"/>
<dbReference type="Proteomes" id="UP001642405">
    <property type="component" value="Unassembled WGS sequence"/>
</dbReference>
<dbReference type="InterPro" id="IPR036388">
    <property type="entry name" value="WH-like_DNA-bd_sf"/>
</dbReference>
<evidence type="ECO:0000256" key="1">
    <source>
        <dbReference type="SAM" id="MobiDB-lite"/>
    </source>
</evidence>
<dbReference type="SUPFAM" id="SSF46689">
    <property type="entry name" value="Homeodomain-like"/>
    <property type="match status" value="1"/>
</dbReference>
<comment type="caution">
    <text evidence="3">The sequence shown here is derived from an EMBL/GenBank/DDBJ whole genome shotgun (WGS) entry which is preliminary data.</text>
</comment>
<gene>
    <name evidence="3" type="ORF">SCUCBS95973_006177</name>
</gene>
<keyword evidence="4" id="KW-1185">Reference proteome</keyword>
<protein>
    <recommendedName>
        <fullName evidence="2">SWIRM domain-containing protein</fullName>
    </recommendedName>
</protein>
<dbReference type="InterPro" id="IPR009057">
    <property type="entry name" value="Homeodomain-like_sf"/>
</dbReference>
<reference evidence="3 4" key="1">
    <citation type="submission" date="2024-01" db="EMBL/GenBank/DDBJ databases">
        <authorList>
            <person name="Allen C."/>
            <person name="Tagirdzhanova G."/>
        </authorList>
    </citation>
    <scope>NUCLEOTIDE SEQUENCE [LARGE SCALE GENOMIC DNA]</scope>
</reference>
<feature type="compositionally biased region" description="Polar residues" evidence="1">
    <location>
        <begin position="209"/>
        <end position="221"/>
    </location>
</feature>
<evidence type="ECO:0000313" key="3">
    <source>
        <dbReference type="EMBL" id="CAK7226372.1"/>
    </source>
</evidence>
<sequence>MATIKESLDISKLMSPPDPDTIDSFSKPNSNGSATRIIAFSPTQVCSEAQTLTTGNGSKMLKGEMISPVSLGGDEVGLEDTGSAQDPILFPDSTPSLNSRPLFAGDEAAIISNHIAARPPALFRQVSPPRGEDYELVVRMQSQVMQRFTADRQGWLAQQREQLRADNRAAAEWRKRLQLPAPASRPAFSQPAPRNLTPRAPKVQAMMQAVQTSPSHHNQPAFSRPVHDITKRVAKRAGRAPGVPRNSLPARIAPQVNGSLRHGPSNSQSTSRVPGSSPEPRVRNSAPNREDKDFKSLPDYCPPTSTLPERTNLLKVEWKGAPLDLSHDPFRNLLHPDELGLAAGLRLDCATYLTSKRRIFIRRLECARLPKEFRKTDAQQACKIDVNKASKLWSAYDKVGWLHMEHIRKFL</sequence>
<dbReference type="EMBL" id="CAWUHB010000036">
    <property type="protein sequence ID" value="CAK7226372.1"/>
    <property type="molecule type" value="Genomic_DNA"/>
</dbReference>